<proteinExistence type="predicted"/>
<keyword evidence="2" id="KW-1185">Reference proteome</keyword>
<evidence type="ECO:0000313" key="2">
    <source>
        <dbReference type="Proteomes" id="UP000728032"/>
    </source>
</evidence>
<organism evidence="1">
    <name type="scientific">Oppiella nova</name>
    <dbReference type="NCBI Taxonomy" id="334625"/>
    <lineage>
        <taxon>Eukaryota</taxon>
        <taxon>Metazoa</taxon>
        <taxon>Ecdysozoa</taxon>
        <taxon>Arthropoda</taxon>
        <taxon>Chelicerata</taxon>
        <taxon>Arachnida</taxon>
        <taxon>Acari</taxon>
        <taxon>Acariformes</taxon>
        <taxon>Sarcoptiformes</taxon>
        <taxon>Oribatida</taxon>
        <taxon>Brachypylina</taxon>
        <taxon>Oppioidea</taxon>
        <taxon>Oppiidae</taxon>
        <taxon>Oppiella</taxon>
    </lineage>
</organism>
<reference evidence="1" key="1">
    <citation type="submission" date="2020-11" db="EMBL/GenBank/DDBJ databases">
        <authorList>
            <person name="Tran Van P."/>
        </authorList>
    </citation>
    <scope>NUCLEOTIDE SEQUENCE</scope>
</reference>
<dbReference type="AlphaFoldDB" id="A0A7R9L7F8"/>
<dbReference type="OrthoDB" id="5597517at2759"/>
<dbReference type="Proteomes" id="UP000728032">
    <property type="component" value="Unassembled WGS sequence"/>
</dbReference>
<accession>A0A7R9L7F8</accession>
<evidence type="ECO:0000313" key="1">
    <source>
        <dbReference type="EMBL" id="CAD7636316.1"/>
    </source>
</evidence>
<dbReference type="EMBL" id="OC914827">
    <property type="protein sequence ID" value="CAD7636316.1"/>
    <property type="molecule type" value="Genomic_DNA"/>
</dbReference>
<protein>
    <submittedName>
        <fullName evidence="1">Uncharacterized protein</fullName>
    </submittedName>
</protein>
<name>A0A7R9L7F8_9ACAR</name>
<sequence length="65" mass="7281">MREISNSYRFLLAVAIIAEVTGSTFLVKSQGFTKLVPSLLVQDIDKSTKQKMLINAKKILKVLKN</sequence>
<gene>
    <name evidence="1" type="ORF">ONB1V03_LOCUS109</name>
</gene>
<dbReference type="EMBL" id="CAJPVJ010000002">
    <property type="protein sequence ID" value="CAG2156476.1"/>
    <property type="molecule type" value="Genomic_DNA"/>
</dbReference>